<dbReference type="Gene3D" id="3.30.420.10">
    <property type="entry name" value="Ribonuclease H-like superfamily/Ribonuclease H"/>
    <property type="match status" value="1"/>
</dbReference>
<gene>
    <name evidence="3" type="ORF">CRHIZ90672A_00013082</name>
</gene>
<dbReference type="InterPro" id="IPR048519">
    <property type="entry name" value="Gfd2/YDR514C-like_C"/>
</dbReference>
<dbReference type="GO" id="GO:0005634">
    <property type="term" value="C:nucleus"/>
    <property type="evidence" value="ECO:0007669"/>
    <property type="project" value="TreeGrafter"/>
</dbReference>
<proteinExistence type="predicted"/>
<dbReference type="GO" id="GO:0003676">
    <property type="term" value="F:nucleic acid binding"/>
    <property type="evidence" value="ECO:0007669"/>
    <property type="project" value="InterPro"/>
</dbReference>
<accession>A0A9N9VRE0</accession>
<keyword evidence="4" id="KW-1185">Reference proteome</keyword>
<dbReference type="InterPro" id="IPR040151">
    <property type="entry name" value="Gfd2/YDR514C-like"/>
</dbReference>
<comment type="caution">
    <text evidence="3">The sequence shown here is derived from an EMBL/GenBank/DDBJ whole genome shotgun (WGS) entry which is preliminary data.</text>
</comment>
<dbReference type="EMBL" id="CABFNQ020000724">
    <property type="protein sequence ID" value="CAH0026473.1"/>
    <property type="molecule type" value="Genomic_DNA"/>
</dbReference>
<organism evidence="3 4">
    <name type="scientific">Clonostachys rhizophaga</name>
    <dbReference type="NCBI Taxonomy" id="160324"/>
    <lineage>
        <taxon>Eukaryota</taxon>
        <taxon>Fungi</taxon>
        <taxon>Dikarya</taxon>
        <taxon>Ascomycota</taxon>
        <taxon>Pezizomycotina</taxon>
        <taxon>Sordariomycetes</taxon>
        <taxon>Hypocreomycetidae</taxon>
        <taxon>Hypocreales</taxon>
        <taxon>Bionectriaceae</taxon>
        <taxon>Clonostachys</taxon>
    </lineage>
</organism>
<dbReference type="SUPFAM" id="SSF53098">
    <property type="entry name" value="Ribonuclease H-like"/>
    <property type="match status" value="1"/>
</dbReference>
<protein>
    <recommendedName>
        <fullName evidence="2">Gfd2/YDR514C-like C-terminal domain-containing protein</fullName>
    </recommendedName>
</protein>
<dbReference type="Proteomes" id="UP000696573">
    <property type="component" value="Unassembled WGS sequence"/>
</dbReference>
<reference evidence="3" key="1">
    <citation type="submission" date="2021-10" db="EMBL/GenBank/DDBJ databases">
        <authorList>
            <person name="Piombo E."/>
        </authorList>
    </citation>
    <scope>NUCLEOTIDE SEQUENCE</scope>
</reference>
<dbReference type="InterPro" id="IPR012337">
    <property type="entry name" value="RNaseH-like_sf"/>
</dbReference>
<feature type="compositionally biased region" description="Basic and acidic residues" evidence="1">
    <location>
        <begin position="222"/>
        <end position="233"/>
    </location>
</feature>
<feature type="region of interest" description="Disordered" evidence="1">
    <location>
        <begin position="213"/>
        <end position="267"/>
    </location>
</feature>
<evidence type="ECO:0000313" key="4">
    <source>
        <dbReference type="Proteomes" id="UP000696573"/>
    </source>
</evidence>
<feature type="compositionally biased region" description="Basic residues" evidence="1">
    <location>
        <begin position="234"/>
        <end position="247"/>
    </location>
</feature>
<sequence>MNLQHGRNATERGLSFRVQSFPPLTGKLVAVDIDSLQEDKNTVYQAHIGISIIDAQSLLHPSPDNLAVIESHHLVVGSPKFERIKANRFLFGNWENVPREDIKQHINKILQGPETTLVFHEGGREISVLERLDVQLSQYKVIDTTTLVRSPVHPRYTYSLEALLEELEIPFANLHSAGNDAHFILRALLMLAVRYAEGQQEANLPDWVQTAREISQAPRPLTKAEKRETTEAKRKPRKKSNKKKKRGGVPAAVTEEARGETPGANTP</sequence>
<dbReference type="Pfam" id="PF21762">
    <property type="entry name" value="DEDDh_C"/>
    <property type="match status" value="1"/>
</dbReference>
<dbReference type="InterPro" id="IPR036397">
    <property type="entry name" value="RNaseH_sf"/>
</dbReference>
<dbReference type="PANTHER" id="PTHR28083:SF1">
    <property type="entry name" value="GOOD FOR FULL DBP5 ACTIVITY PROTEIN 2"/>
    <property type="match status" value="1"/>
</dbReference>
<evidence type="ECO:0000256" key="1">
    <source>
        <dbReference type="SAM" id="MobiDB-lite"/>
    </source>
</evidence>
<dbReference type="PANTHER" id="PTHR28083">
    <property type="entry name" value="GOOD FOR FULL DBP5 ACTIVITY PROTEIN 2"/>
    <property type="match status" value="1"/>
</dbReference>
<dbReference type="AlphaFoldDB" id="A0A9N9VRE0"/>
<evidence type="ECO:0000313" key="3">
    <source>
        <dbReference type="EMBL" id="CAH0026473.1"/>
    </source>
</evidence>
<feature type="domain" description="Gfd2/YDR514C-like C-terminal" evidence="2">
    <location>
        <begin position="28"/>
        <end position="190"/>
    </location>
</feature>
<dbReference type="OrthoDB" id="5953249at2759"/>
<name>A0A9N9VRE0_9HYPO</name>
<evidence type="ECO:0000259" key="2">
    <source>
        <dbReference type="Pfam" id="PF21762"/>
    </source>
</evidence>